<feature type="compositionally biased region" description="Basic and acidic residues" evidence="1">
    <location>
        <begin position="69"/>
        <end position="98"/>
    </location>
</feature>
<accession>A0A8H6HI26</accession>
<protein>
    <submittedName>
        <fullName evidence="2">Uncharacterized protein</fullName>
    </submittedName>
</protein>
<gene>
    <name evidence="2" type="ORF">DFP72DRAFT_855635</name>
</gene>
<proteinExistence type="predicted"/>
<comment type="caution">
    <text evidence="2">The sequence shown here is derived from an EMBL/GenBank/DDBJ whole genome shotgun (WGS) entry which is preliminary data.</text>
</comment>
<feature type="compositionally biased region" description="Basic and acidic residues" evidence="1">
    <location>
        <begin position="32"/>
        <end position="42"/>
    </location>
</feature>
<keyword evidence="3" id="KW-1185">Reference proteome</keyword>
<feature type="region of interest" description="Disordered" evidence="1">
    <location>
        <begin position="1"/>
        <end position="42"/>
    </location>
</feature>
<feature type="region of interest" description="Disordered" evidence="1">
    <location>
        <begin position="65"/>
        <end position="139"/>
    </location>
</feature>
<evidence type="ECO:0000256" key="1">
    <source>
        <dbReference type="SAM" id="MobiDB-lite"/>
    </source>
</evidence>
<organism evidence="2 3">
    <name type="scientific">Ephemerocybe angulata</name>
    <dbReference type="NCBI Taxonomy" id="980116"/>
    <lineage>
        <taxon>Eukaryota</taxon>
        <taxon>Fungi</taxon>
        <taxon>Dikarya</taxon>
        <taxon>Basidiomycota</taxon>
        <taxon>Agaricomycotina</taxon>
        <taxon>Agaricomycetes</taxon>
        <taxon>Agaricomycetidae</taxon>
        <taxon>Agaricales</taxon>
        <taxon>Agaricineae</taxon>
        <taxon>Psathyrellaceae</taxon>
        <taxon>Ephemerocybe</taxon>
    </lineage>
</organism>
<feature type="region of interest" description="Disordered" evidence="1">
    <location>
        <begin position="204"/>
        <end position="223"/>
    </location>
</feature>
<evidence type="ECO:0000313" key="2">
    <source>
        <dbReference type="EMBL" id="KAF6746183.1"/>
    </source>
</evidence>
<reference evidence="2 3" key="1">
    <citation type="submission" date="2020-07" db="EMBL/GenBank/DDBJ databases">
        <title>Comparative genomics of pyrophilous fungi reveals a link between fire events and developmental genes.</title>
        <authorList>
            <consortium name="DOE Joint Genome Institute"/>
            <person name="Steindorff A.S."/>
            <person name="Carver A."/>
            <person name="Calhoun S."/>
            <person name="Stillman K."/>
            <person name="Liu H."/>
            <person name="Lipzen A."/>
            <person name="Pangilinan J."/>
            <person name="Labutti K."/>
            <person name="Bruns T.D."/>
            <person name="Grigoriev I.V."/>
        </authorList>
    </citation>
    <scope>NUCLEOTIDE SEQUENCE [LARGE SCALE GENOMIC DNA]</scope>
    <source>
        <strain evidence="2 3">CBS 144469</strain>
    </source>
</reference>
<dbReference type="EMBL" id="JACGCI010000095">
    <property type="protein sequence ID" value="KAF6746183.1"/>
    <property type="molecule type" value="Genomic_DNA"/>
</dbReference>
<dbReference type="Proteomes" id="UP000521943">
    <property type="component" value="Unassembled WGS sequence"/>
</dbReference>
<sequence>MGCSPSTTAATSVSTRAASSVTRSRGRRHTARGAERRAVLDAAHDELDVAEDVYKRAAAVEPVVSTNRAHRENGANRDDEGMKANEDGDVVGGKERRTWRSQGKGGRQAYCELVDVNDDGGGGGDEGSGERGSARGRGTRYPYTTVEMRCHYLTPGVCKRGREVGALKRFEWGLGGNGRRRRLRKGKEGILRVRWGDASMNRTEISTKPIHPPAPHPLTKTDSKSHHTIRCECAHSPNGLRLTFRAMYLKFSNATFRLGSETGMGEEEEVWCEVEWVVGIGM</sequence>
<name>A0A8H6HI26_9AGAR</name>
<dbReference type="AlphaFoldDB" id="A0A8H6HI26"/>
<feature type="compositionally biased region" description="Low complexity" evidence="1">
    <location>
        <begin position="1"/>
        <end position="23"/>
    </location>
</feature>
<evidence type="ECO:0000313" key="3">
    <source>
        <dbReference type="Proteomes" id="UP000521943"/>
    </source>
</evidence>